<dbReference type="InterPro" id="IPR001650">
    <property type="entry name" value="Helicase_C-like"/>
</dbReference>
<dbReference type="SUPFAM" id="SSF52540">
    <property type="entry name" value="P-loop containing nucleoside triphosphate hydrolases"/>
    <property type="match status" value="2"/>
</dbReference>
<dbReference type="STRING" id="1245528.M3HIK7"/>
<dbReference type="Gene3D" id="3.30.40.10">
    <property type="entry name" value="Zinc/RING finger domain, C3HC4 (zinc finger)"/>
    <property type="match status" value="1"/>
</dbReference>
<feature type="domain" description="RING-type" evidence="9">
    <location>
        <begin position="1320"/>
        <end position="1358"/>
    </location>
</feature>
<reference evidence="12 13" key="1">
    <citation type="submission" date="2013-02" db="EMBL/GenBank/DDBJ databases">
        <title>Genome sequence of Candida maltosa Xu316, a potential industrial strain for xylitol and ethanol production.</title>
        <authorList>
            <person name="Yu J."/>
            <person name="Wang Q."/>
            <person name="Geng X."/>
            <person name="Bao W."/>
            <person name="He P."/>
            <person name="Cai J."/>
        </authorList>
    </citation>
    <scope>NUCLEOTIDE SEQUENCE [LARGE SCALE GENOMIC DNA]</scope>
    <source>
        <strain evidence="13">Xu316</strain>
    </source>
</reference>
<dbReference type="eggNOG" id="KOG0298">
    <property type="taxonomic scope" value="Eukaryota"/>
</dbReference>
<dbReference type="GO" id="GO:0005634">
    <property type="term" value="C:nucleus"/>
    <property type="evidence" value="ECO:0007669"/>
    <property type="project" value="TreeGrafter"/>
</dbReference>
<dbReference type="Pfam" id="PF13639">
    <property type="entry name" value="zf-RING_2"/>
    <property type="match status" value="1"/>
</dbReference>
<dbReference type="GO" id="GO:0008270">
    <property type="term" value="F:zinc ion binding"/>
    <property type="evidence" value="ECO:0007669"/>
    <property type="project" value="UniProtKB-KW"/>
</dbReference>
<dbReference type="PROSITE" id="PS00518">
    <property type="entry name" value="ZF_RING_1"/>
    <property type="match status" value="1"/>
</dbReference>
<dbReference type="Pfam" id="PF26021">
    <property type="entry name" value="Ferritin_C144_05"/>
    <property type="match status" value="1"/>
</dbReference>
<evidence type="ECO:0000259" key="11">
    <source>
        <dbReference type="PROSITE" id="PS51194"/>
    </source>
</evidence>
<dbReference type="Pfam" id="PF00176">
    <property type="entry name" value="SNF2-rel_dom"/>
    <property type="match status" value="2"/>
</dbReference>
<dbReference type="InterPro" id="IPR013083">
    <property type="entry name" value="Znf_RING/FYVE/PHD"/>
</dbReference>
<feature type="domain" description="Helicase ATP-binding" evidence="10">
    <location>
        <begin position="300"/>
        <end position="604"/>
    </location>
</feature>
<dbReference type="InterPro" id="IPR052583">
    <property type="entry name" value="ATP-helicase/E3_Ub-Ligase"/>
</dbReference>
<dbReference type="InterPro" id="IPR059033">
    <property type="entry name" value="C144_05_dom"/>
</dbReference>
<keyword evidence="3 7" id="KW-0863">Zinc-finger</keyword>
<dbReference type="CDD" id="cd18793">
    <property type="entry name" value="SF2_C_SNF"/>
    <property type="match status" value="1"/>
</dbReference>
<keyword evidence="5" id="KW-0862">Zinc</keyword>
<dbReference type="Pfam" id="PF00271">
    <property type="entry name" value="Helicase_C"/>
    <property type="match status" value="1"/>
</dbReference>
<sequence length="1641" mass="189184">MEVVDLHLPNIQDVFKEAVESDNRPDKRRKIEKDPEPNDTIPLYERVFEFHHQLSDAKEVLNLPQCSFQHFKLTYDNGNVVVKYAKRKIKKLFTLKIANVEDTLIDECALLAKSVRDGIKTTRNLILSFEDGVLIGRLEFSIGFICDVDLVCKKDIINKVLKVLYDKINIHDEITPEYFYKTISENTEKHLSDTSPEFDVPELQTQLLNFQKRTVNWILSRENVRYNPETNRVDQLNFMTSENFNEQEALEMINKLWYGWRTIDKNGKKYYFNPFSCTGATFEQLEKYLVEYYNNPDKSLYPLYLNGQGLLAEEMGLGKTVEVTTLMLLNTRPYNEIDRPFDLVISEFGDVKKIVMGKTTLIIAPESILSQWKREIMNLAPSLAITVYRGYDGYKEFKNKPFLIAAYLRKFDVVLTTYYVIARELDFAKFSTKYKKTRSFQKNSHSHYKPSNYSAQDDVDLEDTFDEYQKRREQRAAAANDDPEQSYRALFQLSSVPPRIANKKSFQSQKHTDYEKELRDEIERALKHNSSLANYKSEQYECPLMLIQFWRVVLDEVQMVSSRVSRAFQSASLIPRFHSWGVSGTPIRNDLEDLLSTLKFLRFSPFNGPVGDFGWGKLKQSKEEFSKIWNLLSIRHTKSMVHDDIQLPPQHRILMTVPFTAIEQDLYNREYEQCLESIQLDKDGGPVVDDWHIDKVVVLMRTWLVQLRQLCCSPQVGRIQIDRRKYQKPFTRVAYHGVHTNVMKKLQTLEVLLEDMLNECYSEIVQFERRKLDIIAQFVEFLEFIYYPEVALKFLKVAIIETERLIKRDEILLAKKRQDHKNTSDAIEEIEDDSQADPDMTSRNELYLEDCFTGDANATSFSVNGGGVDDDSHASIQKIQARIRQSFVLLHKFYFLKASCSFQLYDEDYMKVMSQYKIDVQIPQFAMKFLEHNDVYDASELASVVSGLSQKELLFEVDEERQDDSVPHQEIEASYYEKAERVRGQILSGSIANVTKIVESKITSRGFYFEDTFTDTGGNLLPKTSKKFFNALPIMEVSDLDNYVMTPDARVFVSRLKRFLTDLNMQAKVMNEWMVDLVALLTAPVISQDKSPDGNEYDETIKDQEKISAYLSFMIDIVNSRSRNITGSKGSSRSQLDIILNFNIIRNLEEKVGEIEVASGLQFPDFLNDVNSLTTDLETDGVSLVQIQHLKKLADRLGVYFENQKLSLVLFSKELNTSCNAIFNSRVDYYKQLQNISDSVERPEFPSLNREKLVPEMIDSFFMRIQRLAESDKLQSNVARFKYLMGLVNENESDNKDPSSANGDGSGASDAMEDDLKSMCTICRCSITIGTLTHCGHKFCKECLDHWLQQSHKCPLCKAHIHSGSIYTYTRYKPELKVNQVHDVHDMTKLHSIYKALDQKVIEELASIRVNKPLSSKVDMIVKHVKFLKNKNPNVQIVVFSQWQDMLYILGSAFRANSISYVGSHGTLTSDLKPGRRDYAVDNVELFKNDKNITCFLLSSEAQASGLTLTNATEIFLCEPLVNTSLELQAISRIHRIGQKEKTTVWMFAIENTVEESIVITSTEKRLKYLKSNNSNKANEENDSPDELDLTQAESMAMISAEGQKTSAKKSSIQGELVTNHDLWSAFFSARLNKITTTNKE</sequence>
<dbReference type="PROSITE" id="PS51194">
    <property type="entry name" value="HELICASE_CTER"/>
    <property type="match status" value="1"/>
</dbReference>
<evidence type="ECO:0000256" key="8">
    <source>
        <dbReference type="SAM" id="MobiDB-lite"/>
    </source>
</evidence>
<feature type="compositionally biased region" description="Basic and acidic residues" evidence="8">
    <location>
        <begin position="19"/>
        <end position="36"/>
    </location>
</feature>
<dbReference type="PROSITE" id="PS50089">
    <property type="entry name" value="ZF_RING_2"/>
    <property type="match status" value="1"/>
</dbReference>
<evidence type="ECO:0000256" key="4">
    <source>
        <dbReference type="ARBA" id="ARBA00022801"/>
    </source>
</evidence>
<keyword evidence="2" id="KW-0547">Nucleotide-binding</keyword>
<dbReference type="EMBL" id="AOGT01001684">
    <property type="protein sequence ID" value="EMG47177.1"/>
    <property type="molecule type" value="Genomic_DNA"/>
</dbReference>
<gene>
    <name evidence="12" type="ORF">G210_2518</name>
</gene>
<comment type="caution">
    <text evidence="12">The sequence shown here is derived from an EMBL/GenBank/DDBJ whole genome shotgun (WGS) entry which is preliminary data.</text>
</comment>
<dbReference type="SMART" id="SM00184">
    <property type="entry name" value="RING"/>
    <property type="match status" value="1"/>
</dbReference>
<dbReference type="InterPro" id="IPR017907">
    <property type="entry name" value="Znf_RING_CS"/>
</dbReference>
<dbReference type="PANTHER" id="PTHR45865">
    <property type="entry name" value="E3 UBIQUITIN-PROTEIN LIGASE SHPRH FAMILY MEMBER"/>
    <property type="match status" value="1"/>
</dbReference>
<evidence type="ECO:0000256" key="6">
    <source>
        <dbReference type="ARBA" id="ARBA00022840"/>
    </source>
</evidence>
<evidence type="ECO:0000256" key="1">
    <source>
        <dbReference type="ARBA" id="ARBA00022723"/>
    </source>
</evidence>
<dbReference type="GO" id="GO:0006974">
    <property type="term" value="P:DNA damage response"/>
    <property type="evidence" value="ECO:0007669"/>
    <property type="project" value="TreeGrafter"/>
</dbReference>
<accession>M3HIK7</accession>
<evidence type="ECO:0000256" key="7">
    <source>
        <dbReference type="PROSITE-ProRule" id="PRU00175"/>
    </source>
</evidence>
<dbReference type="InterPro" id="IPR038718">
    <property type="entry name" value="SNF2-like_sf"/>
</dbReference>
<dbReference type="InterPro" id="IPR001841">
    <property type="entry name" value="Znf_RING"/>
</dbReference>
<dbReference type="GO" id="GO:0005524">
    <property type="term" value="F:ATP binding"/>
    <property type="evidence" value="ECO:0007669"/>
    <property type="project" value="InterPro"/>
</dbReference>
<dbReference type="HOGENOM" id="CLU_001592_2_0_1"/>
<dbReference type="InterPro" id="IPR000330">
    <property type="entry name" value="SNF2_N"/>
</dbReference>
<feature type="domain" description="Helicase C-terminal" evidence="11">
    <location>
        <begin position="1420"/>
        <end position="1591"/>
    </location>
</feature>
<dbReference type="GO" id="GO:0016787">
    <property type="term" value="F:hydrolase activity"/>
    <property type="evidence" value="ECO:0007669"/>
    <property type="project" value="UniProtKB-KW"/>
</dbReference>
<evidence type="ECO:0000259" key="10">
    <source>
        <dbReference type="PROSITE" id="PS51192"/>
    </source>
</evidence>
<evidence type="ECO:0000313" key="13">
    <source>
        <dbReference type="Proteomes" id="UP000011777"/>
    </source>
</evidence>
<dbReference type="SMART" id="SM00490">
    <property type="entry name" value="HELICc"/>
    <property type="match status" value="1"/>
</dbReference>
<dbReference type="InterPro" id="IPR027417">
    <property type="entry name" value="P-loop_NTPase"/>
</dbReference>
<proteinExistence type="predicted"/>
<keyword evidence="13" id="KW-1185">Reference proteome</keyword>
<dbReference type="GO" id="GO:0000209">
    <property type="term" value="P:protein polyubiquitination"/>
    <property type="evidence" value="ECO:0007669"/>
    <property type="project" value="TreeGrafter"/>
</dbReference>
<dbReference type="PROSITE" id="PS51192">
    <property type="entry name" value="HELICASE_ATP_BIND_1"/>
    <property type="match status" value="1"/>
</dbReference>
<dbReference type="GO" id="GO:0061630">
    <property type="term" value="F:ubiquitin protein ligase activity"/>
    <property type="evidence" value="ECO:0007669"/>
    <property type="project" value="TreeGrafter"/>
</dbReference>
<evidence type="ECO:0000313" key="12">
    <source>
        <dbReference type="EMBL" id="EMG47177.1"/>
    </source>
</evidence>
<dbReference type="PANTHER" id="PTHR45865:SF1">
    <property type="entry name" value="E3 UBIQUITIN-PROTEIN LIGASE SHPRH"/>
    <property type="match status" value="1"/>
</dbReference>
<evidence type="ECO:0000256" key="3">
    <source>
        <dbReference type="ARBA" id="ARBA00022771"/>
    </source>
</evidence>
<evidence type="ECO:0000256" key="2">
    <source>
        <dbReference type="ARBA" id="ARBA00022741"/>
    </source>
</evidence>
<protein>
    <submittedName>
        <fullName evidence="12">Uncharacterized protein</fullName>
    </submittedName>
</protein>
<keyword evidence="6" id="KW-0067">ATP-binding</keyword>
<name>M3HIK7_CANMX</name>
<dbReference type="OrthoDB" id="5330228at2759"/>
<dbReference type="SUPFAM" id="SSF57850">
    <property type="entry name" value="RING/U-box"/>
    <property type="match status" value="1"/>
</dbReference>
<dbReference type="OMA" id="KAVFFCA"/>
<dbReference type="Gene3D" id="3.40.50.10810">
    <property type="entry name" value="Tandem AAA-ATPase domain"/>
    <property type="match status" value="2"/>
</dbReference>
<dbReference type="Proteomes" id="UP000011777">
    <property type="component" value="Unassembled WGS sequence"/>
</dbReference>
<dbReference type="Gene3D" id="3.40.50.300">
    <property type="entry name" value="P-loop containing nucleotide triphosphate hydrolases"/>
    <property type="match status" value="1"/>
</dbReference>
<feature type="region of interest" description="Disordered" evidence="8">
    <location>
        <begin position="19"/>
        <end position="38"/>
    </location>
</feature>
<evidence type="ECO:0000259" key="9">
    <source>
        <dbReference type="PROSITE" id="PS50089"/>
    </source>
</evidence>
<evidence type="ECO:0000256" key="5">
    <source>
        <dbReference type="ARBA" id="ARBA00022833"/>
    </source>
</evidence>
<organism evidence="12 13">
    <name type="scientific">Candida maltosa (strain Xu316)</name>
    <name type="common">Yeast</name>
    <dbReference type="NCBI Taxonomy" id="1245528"/>
    <lineage>
        <taxon>Eukaryota</taxon>
        <taxon>Fungi</taxon>
        <taxon>Dikarya</taxon>
        <taxon>Ascomycota</taxon>
        <taxon>Saccharomycotina</taxon>
        <taxon>Pichiomycetes</taxon>
        <taxon>Debaryomycetaceae</taxon>
        <taxon>Candida/Lodderomyces clade</taxon>
        <taxon>Candida</taxon>
    </lineage>
</organism>
<dbReference type="InterPro" id="IPR049730">
    <property type="entry name" value="SNF2/RAD54-like_C"/>
</dbReference>
<dbReference type="SMART" id="SM00487">
    <property type="entry name" value="DEXDc"/>
    <property type="match status" value="1"/>
</dbReference>
<keyword evidence="4" id="KW-0378">Hydrolase</keyword>
<dbReference type="InterPro" id="IPR014001">
    <property type="entry name" value="Helicase_ATP-bd"/>
</dbReference>
<keyword evidence="1" id="KW-0479">Metal-binding</keyword>